<dbReference type="Proteomes" id="UP000037035">
    <property type="component" value="Unassembled WGS sequence"/>
</dbReference>
<dbReference type="VEuPathDB" id="FungiDB:VP01_2069g7"/>
<dbReference type="EMBL" id="LAVV01006914">
    <property type="protein sequence ID" value="KNZ57805.1"/>
    <property type="molecule type" value="Genomic_DNA"/>
</dbReference>
<dbReference type="PANTHER" id="PTHR31912:SF34">
    <property type="entry name" value="NOTOCHORD-RELATED PROTEIN"/>
    <property type="match status" value="1"/>
</dbReference>
<accession>A0A0L6VCE0</accession>
<evidence type="ECO:0000313" key="2">
    <source>
        <dbReference type="Proteomes" id="UP000037035"/>
    </source>
</evidence>
<dbReference type="PANTHER" id="PTHR31912">
    <property type="entry name" value="IP13529P"/>
    <property type="match status" value="1"/>
</dbReference>
<keyword evidence="2" id="KW-1185">Reference proteome</keyword>
<reference evidence="1 2" key="1">
    <citation type="submission" date="2015-08" db="EMBL/GenBank/DDBJ databases">
        <title>Next Generation Sequencing and Analysis of the Genome of Puccinia sorghi L Schw, the Causal Agent of Maize Common Rust.</title>
        <authorList>
            <person name="Rochi L."/>
            <person name="Burguener G."/>
            <person name="Darino M."/>
            <person name="Turjanski A."/>
            <person name="Kreff E."/>
            <person name="Dieguez M.J."/>
            <person name="Sacco F."/>
        </authorList>
    </citation>
    <scope>NUCLEOTIDE SEQUENCE [LARGE SCALE GENOMIC DNA]</scope>
    <source>
        <strain evidence="1 2">RO10H11247</strain>
    </source>
</reference>
<sequence length="262" mass="30422">MHNWYEGVLKHHFRLRWYFDDQKSTKRKLANSQEPREHPFWTSAKKTQLLQSLSKVVVPTGVSKLPKAFGYAKNGKVKASEWHNLFAIYLPLTFLDLIFDLVDFEEQLHENQVLIDNTSSLVPCTNVVSLKTISEEDCECFERNYKLYSKTSRLCFPGLKVLPNHHFVLHIPAQLRWWGPLSAMSEFPGERLIGMLQKFKTNSSEQNNGTVMKKFCKLQRLIAQQRLKEADIKTTTNVQQARTGFIIGPTDYEELLSLCRQT</sequence>
<gene>
    <name evidence="1" type="ORF">VP01_2069g7</name>
</gene>
<proteinExistence type="predicted"/>
<organism evidence="1 2">
    <name type="scientific">Puccinia sorghi</name>
    <dbReference type="NCBI Taxonomy" id="27349"/>
    <lineage>
        <taxon>Eukaryota</taxon>
        <taxon>Fungi</taxon>
        <taxon>Dikarya</taxon>
        <taxon>Basidiomycota</taxon>
        <taxon>Pucciniomycotina</taxon>
        <taxon>Pucciniomycetes</taxon>
        <taxon>Pucciniales</taxon>
        <taxon>Pucciniaceae</taxon>
        <taxon>Puccinia</taxon>
    </lineage>
</organism>
<name>A0A0L6VCE0_9BASI</name>
<comment type="caution">
    <text evidence="1">The sequence shown here is derived from an EMBL/GenBank/DDBJ whole genome shotgun (WGS) entry which is preliminary data.</text>
</comment>
<dbReference type="OrthoDB" id="2505141at2759"/>
<protein>
    <submittedName>
        <fullName evidence="1">Uncharacterized protein</fullName>
    </submittedName>
</protein>
<dbReference type="AlphaFoldDB" id="A0A0L6VCE0"/>
<evidence type="ECO:0000313" key="1">
    <source>
        <dbReference type="EMBL" id="KNZ57805.1"/>
    </source>
</evidence>